<dbReference type="Gene3D" id="3.40.50.800">
    <property type="entry name" value="Anticodon-binding domain"/>
    <property type="match status" value="1"/>
</dbReference>
<evidence type="ECO:0000256" key="2">
    <source>
        <dbReference type="ARBA" id="ARBA00022555"/>
    </source>
</evidence>
<dbReference type="InterPro" id="IPR033728">
    <property type="entry name" value="ThrRS_core"/>
</dbReference>
<dbReference type="STRING" id="1798709.A2538_02610"/>
<dbReference type="SUPFAM" id="SSF55186">
    <property type="entry name" value="ThrRS/AlaRS common domain"/>
    <property type="match status" value="1"/>
</dbReference>
<keyword evidence="5 12" id="KW-0547">Nucleotide-binding</keyword>
<dbReference type="Pfam" id="PF03129">
    <property type="entry name" value="HGTP_anticodon"/>
    <property type="match status" value="1"/>
</dbReference>
<name>A0A1F6PC95_9BACT</name>
<keyword evidence="4 12" id="KW-0479">Metal-binding</keyword>
<comment type="similarity">
    <text evidence="1 12">Belongs to the class-II aminoacyl-tRNA synthetase family.</text>
</comment>
<feature type="binding site" evidence="12">
    <location>
        <position position="292"/>
    </location>
    <ligand>
        <name>Zn(2+)</name>
        <dbReference type="ChEBI" id="CHEBI:29105"/>
        <note>catalytic</note>
    </ligand>
</feature>
<dbReference type="InterPro" id="IPR004154">
    <property type="entry name" value="Anticodon-bd"/>
</dbReference>
<reference evidence="14 15" key="1">
    <citation type="journal article" date="2016" name="Nat. Commun.">
        <title>Thousands of microbial genomes shed light on interconnected biogeochemical processes in an aquifer system.</title>
        <authorList>
            <person name="Anantharaman K."/>
            <person name="Brown C.T."/>
            <person name="Hug L.A."/>
            <person name="Sharon I."/>
            <person name="Castelle C.J."/>
            <person name="Probst A.J."/>
            <person name="Thomas B.C."/>
            <person name="Singh A."/>
            <person name="Wilkins M.J."/>
            <person name="Karaoz U."/>
            <person name="Brodie E.L."/>
            <person name="Williams K.H."/>
            <person name="Hubbard S.S."/>
            <person name="Banfield J.F."/>
        </authorList>
    </citation>
    <scope>NUCLEOTIDE SEQUENCE [LARGE SCALE GENOMIC DNA]</scope>
</reference>
<evidence type="ECO:0000256" key="12">
    <source>
        <dbReference type="HAMAP-Rule" id="MF_00184"/>
    </source>
</evidence>
<keyword evidence="2 12" id="KW-0820">tRNA-binding</keyword>
<dbReference type="GO" id="GO:0005737">
    <property type="term" value="C:cytoplasm"/>
    <property type="evidence" value="ECO:0007669"/>
    <property type="project" value="UniProtKB-SubCell"/>
</dbReference>
<dbReference type="SUPFAM" id="SSF55681">
    <property type="entry name" value="Class II aaRS and biotin synthetases"/>
    <property type="match status" value="1"/>
</dbReference>
<dbReference type="GO" id="GO:0004829">
    <property type="term" value="F:threonine-tRNA ligase activity"/>
    <property type="evidence" value="ECO:0007669"/>
    <property type="project" value="UniProtKB-UniRule"/>
</dbReference>
<keyword evidence="7 12" id="KW-0067">ATP-binding</keyword>
<keyword evidence="12" id="KW-0963">Cytoplasm</keyword>
<protein>
    <recommendedName>
        <fullName evidence="12">Threonine--tRNA ligase</fullName>
        <ecNumber evidence="12">6.1.1.3</ecNumber>
    </recommendedName>
    <alternativeName>
        <fullName evidence="12">Threonyl-tRNA synthetase</fullName>
        <shortName evidence="12">ThrRS</shortName>
    </alternativeName>
</protein>
<comment type="caution">
    <text evidence="12">Lacks conserved residue(s) required for the propagation of feature annotation.</text>
</comment>
<dbReference type="Proteomes" id="UP000178254">
    <property type="component" value="Unassembled WGS sequence"/>
</dbReference>
<comment type="catalytic activity">
    <reaction evidence="11 12">
        <text>tRNA(Thr) + L-threonine + ATP = L-threonyl-tRNA(Thr) + AMP + diphosphate + H(+)</text>
        <dbReference type="Rhea" id="RHEA:24624"/>
        <dbReference type="Rhea" id="RHEA-COMP:9670"/>
        <dbReference type="Rhea" id="RHEA-COMP:9704"/>
        <dbReference type="ChEBI" id="CHEBI:15378"/>
        <dbReference type="ChEBI" id="CHEBI:30616"/>
        <dbReference type="ChEBI" id="CHEBI:33019"/>
        <dbReference type="ChEBI" id="CHEBI:57926"/>
        <dbReference type="ChEBI" id="CHEBI:78442"/>
        <dbReference type="ChEBI" id="CHEBI:78534"/>
        <dbReference type="ChEBI" id="CHEBI:456215"/>
        <dbReference type="EC" id="6.1.1.3"/>
    </reaction>
</comment>
<dbReference type="HAMAP" id="MF_00184">
    <property type="entry name" value="Thr_tRNA_synth"/>
    <property type="match status" value="1"/>
</dbReference>
<dbReference type="SUPFAM" id="SSF52954">
    <property type="entry name" value="Class II aaRS ABD-related"/>
    <property type="match status" value="1"/>
</dbReference>
<dbReference type="InterPro" id="IPR036621">
    <property type="entry name" value="Anticodon-bd_dom_sf"/>
</dbReference>
<evidence type="ECO:0000256" key="10">
    <source>
        <dbReference type="ARBA" id="ARBA00023146"/>
    </source>
</evidence>
<dbReference type="InterPro" id="IPR002320">
    <property type="entry name" value="Thr-tRNA-ligase_IIa"/>
</dbReference>
<dbReference type="GO" id="GO:0005524">
    <property type="term" value="F:ATP binding"/>
    <property type="evidence" value="ECO:0007669"/>
    <property type="project" value="UniProtKB-UniRule"/>
</dbReference>
<dbReference type="PROSITE" id="PS50862">
    <property type="entry name" value="AA_TRNA_LIGASE_II"/>
    <property type="match status" value="1"/>
</dbReference>
<keyword evidence="8 12" id="KW-0694">RNA-binding</keyword>
<accession>A0A1F6PC95</accession>
<dbReference type="SMART" id="SM00863">
    <property type="entry name" value="tRNA_SAD"/>
    <property type="match status" value="1"/>
</dbReference>
<dbReference type="CDD" id="cd00771">
    <property type="entry name" value="ThrRS_core"/>
    <property type="match status" value="1"/>
</dbReference>
<evidence type="ECO:0000256" key="5">
    <source>
        <dbReference type="ARBA" id="ARBA00022741"/>
    </source>
</evidence>
<dbReference type="Gene3D" id="3.30.930.10">
    <property type="entry name" value="Bira Bifunctional Protein, Domain 2"/>
    <property type="match status" value="1"/>
</dbReference>
<gene>
    <name evidence="12" type="primary">thrS</name>
    <name evidence="14" type="ORF">A2538_02610</name>
</gene>
<dbReference type="PANTHER" id="PTHR11451">
    <property type="entry name" value="THREONINE-TRNA LIGASE"/>
    <property type="match status" value="1"/>
</dbReference>
<dbReference type="InterPro" id="IPR012947">
    <property type="entry name" value="tRNA_SAD"/>
</dbReference>
<dbReference type="Gene3D" id="3.30.980.10">
    <property type="entry name" value="Threonyl-trna Synthetase, Chain A, domain 2"/>
    <property type="match status" value="1"/>
</dbReference>
<dbReference type="PRINTS" id="PR01047">
    <property type="entry name" value="TRNASYNTHTHR"/>
</dbReference>
<dbReference type="Pfam" id="PF00587">
    <property type="entry name" value="tRNA-synt_2b"/>
    <property type="match status" value="1"/>
</dbReference>
<evidence type="ECO:0000313" key="15">
    <source>
        <dbReference type="Proteomes" id="UP000178254"/>
    </source>
</evidence>
<proteinExistence type="inferred from homology"/>
<dbReference type="NCBIfam" id="TIGR00418">
    <property type="entry name" value="thrS"/>
    <property type="match status" value="1"/>
</dbReference>
<evidence type="ECO:0000259" key="13">
    <source>
        <dbReference type="PROSITE" id="PS50862"/>
    </source>
</evidence>
<evidence type="ECO:0000256" key="11">
    <source>
        <dbReference type="ARBA" id="ARBA00049515"/>
    </source>
</evidence>
<dbReference type="FunFam" id="3.30.930.10:FF:000002">
    <property type="entry name" value="Threonine--tRNA ligase"/>
    <property type="match status" value="1"/>
</dbReference>
<dbReference type="GO" id="GO:0006435">
    <property type="term" value="P:threonyl-tRNA aminoacylation"/>
    <property type="evidence" value="ECO:0007669"/>
    <property type="project" value="UniProtKB-UniRule"/>
</dbReference>
<dbReference type="InterPro" id="IPR002314">
    <property type="entry name" value="aa-tRNA-synt_IIb"/>
</dbReference>
<dbReference type="AlphaFoldDB" id="A0A1F6PC95"/>
<keyword evidence="6 12" id="KW-0862">Zinc</keyword>
<sequence>MEKQQLEQIRHSCAHLVAAAVQALYPEAKFGVGPVIENGFYYDIEFPENIKEEDLGKIEAKARELAKQGLAFERKEIKIDDAIKYFESVGQNYKVELLNDLKTKGTTKMSAEELQDVGGAVENVSLYQTGEFADLCRGPHIETTKGLNLSGLKLMRLAGAYWRGKSDNPQLQRIYGVYFETKNELTDYLNLLAEAEKRDHRKIGAEQELFFFDDRVGKGQVLWLSNGTIIRNEVEKLALESEEAGNYLRVRTPHLAKEELFLTSGHLPYYKDSMYPPMVMDDGTYYLKAMNCPHHHTVYNFKPHSYRELPMRLAEYGECFRNELSGTLAGLLRVRAMAMNDAHIYCTKDQIKDEFKKVMEMVMEYFRIFKLEDYWFRLSKWSPDHLEKYVNEPDNWNYSEGIIREVLQEMKVKFVEAEDEAAFYGPKVDVLFKSVVGREETMSTIQLDFVAKARFGLKYTDCEGKENNEVFVIHRAPLSTHERFMAFLIEHFAGVWPVWMSPVQIMFAPVGEKHWEGAQKMADEFKLAGVRVEVDSADETVGNKVRKAVGRKIPYIVVVGDKELAGGELMVRVRGEEKPAKFAKEEFLARVQREIKDRV</sequence>
<dbReference type="EC" id="6.1.1.3" evidence="12"/>
<dbReference type="EMBL" id="MFRE01000022">
    <property type="protein sequence ID" value="OGH93748.1"/>
    <property type="molecule type" value="Genomic_DNA"/>
</dbReference>
<dbReference type="Gene3D" id="3.30.54.20">
    <property type="match status" value="1"/>
</dbReference>
<keyword evidence="3 12" id="KW-0436">Ligase</keyword>
<keyword evidence="10 12" id="KW-0030">Aminoacyl-tRNA synthetase</keyword>
<dbReference type="InterPro" id="IPR045864">
    <property type="entry name" value="aa-tRNA-synth_II/BPL/LPL"/>
</dbReference>
<dbReference type="InterPro" id="IPR018163">
    <property type="entry name" value="Thr/Ala-tRNA-synth_IIc_edit"/>
</dbReference>
<dbReference type="InterPro" id="IPR047246">
    <property type="entry name" value="ThrRS_anticodon"/>
</dbReference>
<comment type="caution">
    <text evidence="14">The sequence shown here is derived from an EMBL/GenBank/DDBJ whole genome shotgun (WGS) entry which is preliminary data.</text>
</comment>
<dbReference type="GO" id="GO:0046872">
    <property type="term" value="F:metal ion binding"/>
    <property type="evidence" value="ECO:0007669"/>
    <property type="project" value="UniProtKB-KW"/>
</dbReference>
<comment type="cofactor">
    <cofactor evidence="12">
        <name>Zn(2+)</name>
        <dbReference type="ChEBI" id="CHEBI:29105"/>
    </cofactor>
    <text evidence="12">Binds 1 zinc ion per subunit.</text>
</comment>
<evidence type="ECO:0000256" key="3">
    <source>
        <dbReference type="ARBA" id="ARBA00022598"/>
    </source>
</evidence>
<dbReference type="GO" id="GO:0000049">
    <property type="term" value="F:tRNA binding"/>
    <property type="evidence" value="ECO:0007669"/>
    <property type="project" value="UniProtKB-KW"/>
</dbReference>
<evidence type="ECO:0000256" key="9">
    <source>
        <dbReference type="ARBA" id="ARBA00022917"/>
    </source>
</evidence>
<evidence type="ECO:0000256" key="8">
    <source>
        <dbReference type="ARBA" id="ARBA00022884"/>
    </source>
</evidence>
<feature type="domain" description="Aminoacyl-transfer RNA synthetases class-II family profile" evidence="13">
    <location>
        <begin position="242"/>
        <end position="497"/>
    </location>
</feature>
<dbReference type="PANTHER" id="PTHR11451:SF56">
    <property type="entry name" value="THREONINE--TRNA LIGASE 1"/>
    <property type="match status" value="1"/>
</dbReference>
<evidence type="ECO:0000313" key="14">
    <source>
        <dbReference type="EMBL" id="OGH93748.1"/>
    </source>
</evidence>
<dbReference type="CDD" id="cd00860">
    <property type="entry name" value="ThrRS_anticodon"/>
    <property type="match status" value="1"/>
</dbReference>
<evidence type="ECO:0000256" key="6">
    <source>
        <dbReference type="ARBA" id="ARBA00022833"/>
    </source>
</evidence>
<dbReference type="Pfam" id="PF07973">
    <property type="entry name" value="tRNA_SAD"/>
    <property type="match status" value="1"/>
</dbReference>
<evidence type="ECO:0000256" key="1">
    <source>
        <dbReference type="ARBA" id="ARBA00008226"/>
    </source>
</evidence>
<dbReference type="InterPro" id="IPR006195">
    <property type="entry name" value="aa-tRNA-synth_II"/>
</dbReference>
<feature type="binding site" evidence="12">
    <location>
        <position position="474"/>
    </location>
    <ligand>
        <name>Zn(2+)</name>
        <dbReference type="ChEBI" id="CHEBI:29105"/>
        <note>catalytic</note>
    </ligand>
</feature>
<evidence type="ECO:0000256" key="7">
    <source>
        <dbReference type="ARBA" id="ARBA00022840"/>
    </source>
</evidence>
<feature type="binding site" evidence="12">
    <location>
        <position position="343"/>
    </location>
    <ligand>
        <name>Zn(2+)</name>
        <dbReference type="ChEBI" id="CHEBI:29105"/>
        <note>catalytic</note>
    </ligand>
</feature>
<evidence type="ECO:0000256" key="4">
    <source>
        <dbReference type="ARBA" id="ARBA00022723"/>
    </source>
</evidence>
<comment type="subunit">
    <text evidence="12">Homodimer.</text>
</comment>
<keyword evidence="9 12" id="KW-0648">Protein biosynthesis</keyword>
<organism evidence="14 15">
    <name type="scientific">Candidatus Magasanikbacteria bacterium RIFOXYD2_FULL_41_14</name>
    <dbReference type="NCBI Taxonomy" id="1798709"/>
    <lineage>
        <taxon>Bacteria</taxon>
        <taxon>Candidatus Magasanikiibacteriota</taxon>
    </lineage>
</organism>
<comment type="subcellular location">
    <subcellularLocation>
        <location evidence="12">Cytoplasm</location>
    </subcellularLocation>
</comment>